<evidence type="ECO:0000256" key="2">
    <source>
        <dbReference type="ARBA" id="ARBA00022518"/>
    </source>
</evidence>
<gene>
    <name evidence="18 20" type="primary">E7</name>
</gene>
<dbReference type="PIRSF" id="PIRSF003407">
    <property type="entry name" value="Papvi_E7"/>
    <property type="match status" value="1"/>
</dbReference>
<evidence type="ECO:0000256" key="9">
    <source>
        <dbReference type="ARBA" id="ARBA00022833"/>
    </source>
</evidence>
<feature type="zinc finger region" evidence="18">
    <location>
        <begin position="48"/>
        <end position="84"/>
    </location>
</feature>
<evidence type="ECO:0000256" key="15">
    <source>
        <dbReference type="ARBA" id="ARBA00023258"/>
    </source>
</evidence>
<keyword evidence="5 18" id="KW-1090">Inhibition of host innate immune response by virus</keyword>
<evidence type="ECO:0000256" key="7">
    <source>
        <dbReference type="ARBA" id="ARBA00022771"/>
    </source>
</evidence>
<name>A0A385AH94_9PAPI</name>
<dbReference type="GO" id="GO:0030430">
    <property type="term" value="C:host cell cytoplasm"/>
    <property type="evidence" value="ECO:0007669"/>
    <property type="project" value="UniProtKB-SubCell"/>
</dbReference>
<dbReference type="GO" id="GO:0003700">
    <property type="term" value="F:DNA-binding transcription factor activity"/>
    <property type="evidence" value="ECO:0007669"/>
    <property type="project" value="UniProtKB-UniRule"/>
</dbReference>
<sequence length="94" mass="10452">MRSNAPNTQNLNLDIADLVLPANLISDETLSSDEEVESLPSFSIDTFCASCHAALRLFVQSSNETVRALQRLFLEDLSVLCTTCGRERARHGRR</sequence>
<evidence type="ECO:0000256" key="18">
    <source>
        <dbReference type="HAMAP-Rule" id="MF_04004"/>
    </source>
</evidence>
<keyword evidence="2 18" id="KW-0244">Early protein</keyword>
<keyword evidence="8 18" id="KW-1114">Inhibition of host interferon signaling pathway by virus</keyword>
<keyword evidence="10 18" id="KW-0805">Transcription regulation</keyword>
<evidence type="ECO:0000256" key="13">
    <source>
        <dbReference type="ARBA" id="ARBA00023163"/>
    </source>
</evidence>
<evidence type="ECO:0000313" key="20">
    <source>
        <dbReference type="EMBL" id="AXN57295.1"/>
    </source>
</evidence>
<dbReference type="GO" id="GO:0039645">
    <property type="term" value="P:symbiont-mediated perturbation of host cell cycle G1/S transition checkpoint"/>
    <property type="evidence" value="ECO:0007669"/>
    <property type="project" value="UniProtKB-UniRule"/>
</dbReference>
<keyword evidence="16 18" id="KW-0899">Viral immunoevasion</keyword>
<keyword evidence="4 18" id="KW-0945">Host-virus interaction</keyword>
<evidence type="ECO:0000256" key="10">
    <source>
        <dbReference type="ARBA" id="ARBA00023015"/>
    </source>
</evidence>
<keyword evidence="11 18" id="KW-0238">DNA-binding</keyword>
<comment type="similarity">
    <text evidence="18 19">Belongs to the papillomaviridae E7 protein family.</text>
</comment>
<evidence type="ECO:0000256" key="4">
    <source>
        <dbReference type="ARBA" id="ARBA00022581"/>
    </source>
</evidence>
<evidence type="ECO:0000256" key="14">
    <source>
        <dbReference type="ARBA" id="ARBA00023200"/>
    </source>
</evidence>
<evidence type="ECO:0000256" key="17">
    <source>
        <dbReference type="ARBA" id="ARBA00023309"/>
    </source>
</evidence>
<comment type="subcellular location">
    <subcellularLocation>
        <location evidence="18">Host cytoplasm</location>
    </subcellularLocation>
    <subcellularLocation>
        <location evidence="18">Host nucleus</location>
    </subcellularLocation>
    <text evidence="18">Predominantly found in the host nucleus.</text>
</comment>
<dbReference type="KEGG" id="vg:41702624"/>
<keyword evidence="7 18" id="KW-0863">Zinc-finger</keyword>
<evidence type="ECO:0000256" key="1">
    <source>
        <dbReference type="ARBA" id="ARBA00022504"/>
    </source>
</evidence>
<protein>
    <recommendedName>
        <fullName evidence="18 19">Protein E7</fullName>
    </recommendedName>
</protein>
<comment type="function">
    <text evidence="19">E7 protein has both transforming and trans-activating activities.</text>
</comment>
<keyword evidence="14 18" id="KW-1035">Host cytoplasm</keyword>
<keyword evidence="12 18" id="KW-0010">Activator</keyword>
<keyword evidence="9 18" id="KW-0862">Zinc</keyword>
<evidence type="ECO:0000256" key="12">
    <source>
        <dbReference type="ARBA" id="ARBA00023159"/>
    </source>
</evidence>
<proteinExistence type="inferred from homology"/>
<dbReference type="HAMAP" id="MF_04004">
    <property type="entry name" value="PPV_E7"/>
    <property type="match status" value="1"/>
</dbReference>
<keyword evidence="6 18" id="KW-0479">Metal-binding</keyword>
<dbReference type="RefSeq" id="YP_009551987.1">
    <property type="nucleotide sequence ID" value="NC_040569.1"/>
</dbReference>
<comment type="domain">
    <text evidence="18">The E7 terminal domain is an intrinsically disordered domain, whose flexibility and conformational transitions confer target adaptability to the oncoprotein. It allows adaptation to a variety of protein targets and exposes the PEST degradation sequence that regulates its turnover in the cell.</text>
</comment>
<dbReference type="GO" id="GO:0003677">
    <property type="term" value="F:DNA binding"/>
    <property type="evidence" value="ECO:0007669"/>
    <property type="project" value="UniProtKB-UniRule"/>
</dbReference>
<organism evidence="20">
    <name type="scientific">Macaca mulatta papillomavirus 4</name>
    <dbReference type="NCBI Taxonomy" id="2294152"/>
    <lineage>
        <taxon>Viruses</taxon>
        <taxon>Monodnaviria</taxon>
        <taxon>Shotokuvirae</taxon>
        <taxon>Cossaviricota</taxon>
        <taxon>Papovaviricetes</taxon>
        <taxon>Zurhausenvirales</taxon>
        <taxon>Papillomaviridae</taxon>
        <taxon>primate papillomaviruses</taxon>
    </lineage>
</organism>
<keyword evidence="15" id="KW-0922">Interferon antiviral system evasion</keyword>
<evidence type="ECO:0000256" key="6">
    <source>
        <dbReference type="ARBA" id="ARBA00022723"/>
    </source>
</evidence>
<evidence type="ECO:0000256" key="3">
    <source>
        <dbReference type="ARBA" id="ARBA00022562"/>
    </source>
</evidence>
<dbReference type="InterPro" id="IPR000148">
    <property type="entry name" value="Papilloma_E7"/>
</dbReference>
<dbReference type="GeneID" id="41702624"/>
<comment type="subunit">
    <text evidence="18">Homodimer. Homooligomer. Interacts with host RB1; this interaction induces dissociation of RB1-E2F1 complex thereby disrupting RB1 activity. Interacts with host EP300; this interaction represses EP300 transcriptional activity. Interacts with protein E2; this interaction inhibits E7 oncogenic activity. Interacts with host TMEM173/STING; this interaction impairs the ability of TMEM173/STING to sense cytosolic DNA and promote the production of type I interferon (IFN-alpha and IFN-beta).</text>
</comment>
<evidence type="ECO:0000256" key="11">
    <source>
        <dbReference type="ARBA" id="ARBA00023125"/>
    </source>
</evidence>
<dbReference type="GO" id="GO:0006351">
    <property type="term" value="P:DNA-templated transcription"/>
    <property type="evidence" value="ECO:0007669"/>
    <property type="project" value="UniProtKB-UniRule"/>
</dbReference>
<keyword evidence="17 18" id="KW-1078">G1/S host cell cycle checkpoint dysregulation by virus</keyword>
<comment type="caution">
    <text evidence="18">Lacks conserved residue(s) required for the propagation of feature annotation.</text>
</comment>
<comment type="PTM">
    <text evidence="18">Highly phosphorylated.</text>
</comment>
<dbReference type="EMBL" id="MG837559">
    <property type="protein sequence ID" value="AXN57295.1"/>
    <property type="molecule type" value="Genomic_DNA"/>
</dbReference>
<dbReference type="GO" id="GO:0008270">
    <property type="term" value="F:zinc ion binding"/>
    <property type="evidence" value="ECO:0007669"/>
    <property type="project" value="UniProtKB-KW"/>
</dbReference>
<dbReference type="GO" id="GO:0042025">
    <property type="term" value="C:host cell nucleus"/>
    <property type="evidence" value="ECO:0007669"/>
    <property type="project" value="UniProtKB-SubCell"/>
</dbReference>
<keyword evidence="1 18" id="KW-1121">Modulation of host cell cycle by virus</keyword>
<dbReference type="GO" id="GO:0019904">
    <property type="term" value="F:protein domain specific binding"/>
    <property type="evidence" value="ECO:0007669"/>
    <property type="project" value="UniProtKB-UniRule"/>
</dbReference>
<comment type="function">
    <text evidence="18">Plays a role in viral genome replication by driving entry of quiescent cells into the cell cycle. Stimulation of progression from G1 to S phase allows the virus to efficiently use the cellular DNA replicating machinery to achieve viral genome replication. E7 protein has both transforming and trans-activating activities. Induces the disassembly of the E2F1 transcription factor from RB1, with subsequent transcriptional activation of E2F1-regulated S-phase genes. Interferes with host histone deacetylation mediated by HDAC1 and HDAC2, leading to transcription activation. Plays also a role in the inhibition of both antiviral and antiproliferative functions of host interferon alpha. Interaction with host TMEM173/STING impairs the ability of TMEM173/STING to sense cytosolic DNA and promote the production of type I interferon (IFN-alpha and IFN-beta).</text>
</comment>
<reference evidence="20" key="1">
    <citation type="submission" date="2018-01" db="EMBL/GenBank/DDBJ databases">
        <title>Diversity of papillomavirus in Rhesus macaques.</title>
        <authorList>
            <person name="Chen Z."/>
            <person name="Wong P.Y."/>
            <person name="Ho W."/>
            <person name="Chan P."/>
        </authorList>
    </citation>
    <scope>NUCLEOTIDE SEQUENCE [LARGE SCALE GENOMIC DNA]</scope>
    <source>
        <strain evidence="20">PM084S3c176982</strain>
    </source>
</reference>
<dbReference type="SUPFAM" id="SSF161234">
    <property type="entry name" value="E7 C-terminal domain-like"/>
    <property type="match status" value="1"/>
</dbReference>
<evidence type="ECO:0000256" key="8">
    <source>
        <dbReference type="ARBA" id="ARBA00022830"/>
    </source>
</evidence>
<accession>A0A385AH94</accession>
<keyword evidence="3 18" id="KW-1048">Host nucleus</keyword>
<dbReference type="Pfam" id="PF00527">
    <property type="entry name" value="E7"/>
    <property type="match status" value="1"/>
</dbReference>
<dbReference type="GO" id="GO:0052170">
    <property type="term" value="P:symbiont-mediated suppression of host innate immune response"/>
    <property type="evidence" value="ECO:0007669"/>
    <property type="project" value="UniProtKB-KW"/>
</dbReference>
<keyword evidence="13 18" id="KW-0804">Transcription</keyword>
<dbReference type="Proteomes" id="UP000289561">
    <property type="component" value="Genome"/>
</dbReference>
<evidence type="ECO:0000256" key="16">
    <source>
        <dbReference type="ARBA" id="ARBA00023280"/>
    </source>
</evidence>
<feature type="short sequence motif" description="Nuclear export signal" evidence="18">
    <location>
        <begin position="66"/>
        <end position="74"/>
    </location>
</feature>
<dbReference type="GO" id="GO:0039502">
    <property type="term" value="P:symbiont-mediated suppression of host type I interferon-mediated signaling pathway"/>
    <property type="evidence" value="ECO:0007669"/>
    <property type="project" value="UniProtKB-UniRule"/>
</dbReference>
<evidence type="ECO:0000256" key="19">
    <source>
        <dbReference type="PIRNR" id="PIRNR003407"/>
    </source>
</evidence>
<evidence type="ECO:0000256" key="5">
    <source>
        <dbReference type="ARBA" id="ARBA00022632"/>
    </source>
</evidence>
<dbReference type="Gene3D" id="3.30.160.330">
    <property type="match status" value="1"/>
</dbReference>